<dbReference type="Pfam" id="PF00884">
    <property type="entry name" value="Sulfatase"/>
    <property type="match status" value="1"/>
</dbReference>
<evidence type="ECO:0000313" key="10">
    <source>
        <dbReference type="EMBL" id="GHC41034.1"/>
    </source>
</evidence>
<reference evidence="10" key="1">
    <citation type="journal article" date="2014" name="Int. J. Syst. Evol. Microbiol.">
        <title>Complete genome sequence of Corynebacterium casei LMG S-19264T (=DSM 44701T), isolated from a smear-ripened cheese.</title>
        <authorList>
            <consortium name="US DOE Joint Genome Institute (JGI-PGF)"/>
            <person name="Walter F."/>
            <person name="Albersmeier A."/>
            <person name="Kalinowski J."/>
            <person name="Ruckert C."/>
        </authorList>
    </citation>
    <scope>NUCLEOTIDE SEQUENCE</scope>
    <source>
        <strain evidence="10">KCTC 12988</strain>
    </source>
</reference>
<proteinExistence type="inferred from homology"/>
<dbReference type="Gene3D" id="3.40.720.10">
    <property type="entry name" value="Alkaline Phosphatase, subunit A"/>
    <property type="match status" value="1"/>
</dbReference>
<keyword evidence="11" id="KW-1185">Reference proteome</keyword>
<evidence type="ECO:0000256" key="2">
    <source>
        <dbReference type="ARBA" id="ARBA00008779"/>
    </source>
</evidence>
<dbReference type="InterPro" id="IPR049492">
    <property type="entry name" value="BD-FAE-like_dom"/>
</dbReference>
<dbReference type="GO" id="GO:0046872">
    <property type="term" value="F:metal ion binding"/>
    <property type="evidence" value="ECO:0007669"/>
    <property type="project" value="UniProtKB-KW"/>
</dbReference>
<reference evidence="10" key="2">
    <citation type="submission" date="2020-09" db="EMBL/GenBank/DDBJ databases">
        <authorList>
            <person name="Sun Q."/>
            <person name="Kim S."/>
        </authorList>
    </citation>
    <scope>NUCLEOTIDE SEQUENCE</scope>
    <source>
        <strain evidence="10">KCTC 12988</strain>
    </source>
</reference>
<keyword evidence="5" id="KW-0378">Hydrolase</keyword>
<organism evidence="10 11">
    <name type="scientific">Roseibacillus persicicus</name>
    <dbReference type="NCBI Taxonomy" id="454148"/>
    <lineage>
        <taxon>Bacteria</taxon>
        <taxon>Pseudomonadati</taxon>
        <taxon>Verrucomicrobiota</taxon>
        <taxon>Verrucomicrobiia</taxon>
        <taxon>Verrucomicrobiales</taxon>
        <taxon>Verrucomicrobiaceae</taxon>
        <taxon>Roseibacillus</taxon>
    </lineage>
</organism>
<dbReference type="CDD" id="cd16030">
    <property type="entry name" value="iduronate-2-sulfatase"/>
    <property type="match status" value="1"/>
</dbReference>
<dbReference type="InterPro" id="IPR017850">
    <property type="entry name" value="Alkaline_phosphatase_core_sf"/>
</dbReference>
<dbReference type="AlphaFoldDB" id="A0A918WF31"/>
<evidence type="ECO:0000256" key="6">
    <source>
        <dbReference type="ARBA" id="ARBA00022837"/>
    </source>
</evidence>
<comment type="caution">
    <text evidence="10">The sequence shown here is derived from an EMBL/GenBank/DDBJ whole genome shotgun (WGS) entry which is preliminary data.</text>
</comment>
<feature type="signal peptide" evidence="7">
    <location>
        <begin position="1"/>
        <end position="23"/>
    </location>
</feature>
<evidence type="ECO:0000313" key="11">
    <source>
        <dbReference type="Proteomes" id="UP000644507"/>
    </source>
</evidence>
<dbReference type="InterPro" id="IPR000917">
    <property type="entry name" value="Sulfatase_N"/>
</dbReference>
<accession>A0A918WF31</accession>
<dbReference type="InterPro" id="IPR029058">
    <property type="entry name" value="AB_hydrolase_fold"/>
</dbReference>
<dbReference type="SUPFAM" id="SSF53474">
    <property type="entry name" value="alpha/beta-Hydrolases"/>
    <property type="match status" value="1"/>
</dbReference>
<evidence type="ECO:0000256" key="7">
    <source>
        <dbReference type="SAM" id="SignalP"/>
    </source>
</evidence>
<evidence type="ECO:0000256" key="1">
    <source>
        <dbReference type="ARBA" id="ARBA00001913"/>
    </source>
</evidence>
<gene>
    <name evidence="10" type="ORF">GCM10007100_02070</name>
</gene>
<dbReference type="InterPro" id="IPR035874">
    <property type="entry name" value="IDS"/>
</dbReference>
<evidence type="ECO:0008006" key="12">
    <source>
        <dbReference type="Google" id="ProtNLM"/>
    </source>
</evidence>
<keyword evidence="6" id="KW-0106">Calcium</keyword>
<comment type="cofactor">
    <cofactor evidence="1">
        <name>Ca(2+)</name>
        <dbReference type="ChEBI" id="CHEBI:29108"/>
    </cofactor>
</comment>
<feature type="domain" description="Sulfatase N-terminal" evidence="8">
    <location>
        <begin position="322"/>
        <end position="693"/>
    </location>
</feature>
<keyword evidence="3" id="KW-0479">Metal-binding</keyword>
<dbReference type="PROSITE" id="PS00149">
    <property type="entry name" value="SULFATASE_2"/>
    <property type="match status" value="1"/>
</dbReference>
<evidence type="ECO:0000256" key="5">
    <source>
        <dbReference type="ARBA" id="ARBA00022801"/>
    </source>
</evidence>
<dbReference type="SUPFAM" id="SSF53649">
    <property type="entry name" value="Alkaline phosphatase-like"/>
    <property type="match status" value="1"/>
</dbReference>
<name>A0A918WF31_9BACT</name>
<dbReference type="EMBL" id="BMXI01000001">
    <property type="protein sequence ID" value="GHC41034.1"/>
    <property type="molecule type" value="Genomic_DNA"/>
</dbReference>
<dbReference type="Pfam" id="PF20434">
    <property type="entry name" value="BD-FAE"/>
    <property type="match status" value="1"/>
</dbReference>
<dbReference type="PANTHER" id="PTHR45953:SF1">
    <property type="entry name" value="IDURONATE 2-SULFATASE"/>
    <property type="match status" value="1"/>
</dbReference>
<evidence type="ECO:0000256" key="4">
    <source>
        <dbReference type="ARBA" id="ARBA00022729"/>
    </source>
</evidence>
<evidence type="ECO:0000256" key="3">
    <source>
        <dbReference type="ARBA" id="ARBA00022723"/>
    </source>
</evidence>
<evidence type="ECO:0000259" key="8">
    <source>
        <dbReference type="Pfam" id="PF00884"/>
    </source>
</evidence>
<protein>
    <recommendedName>
        <fullName evidence="12">Sulfatase N-terminal domain-containing protein</fullName>
    </recommendedName>
</protein>
<dbReference type="RefSeq" id="WP_189566506.1">
    <property type="nucleotide sequence ID" value="NZ_BMXI01000001.1"/>
</dbReference>
<dbReference type="InterPro" id="IPR024607">
    <property type="entry name" value="Sulfatase_CS"/>
</dbReference>
<dbReference type="GO" id="GO:0005737">
    <property type="term" value="C:cytoplasm"/>
    <property type="evidence" value="ECO:0007669"/>
    <property type="project" value="TreeGrafter"/>
</dbReference>
<evidence type="ECO:0000259" key="9">
    <source>
        <dbReference type="Pfam" id="PF20434"/>
    </source>
</evidence>
<dbReference type="PANTHER" id="PTHR45953">
    <property type="entry name" value="IDURONATE 2-SULFATASE"/>
    <property type="match status" value="1"/>
</dbReference>
<keyword evidence="4 7" id="KW-0732">Signal</keyword>
<feature type="chain" id="PRO_5037149091" description="Sulfatase N-terminal domain-containing protein" evidence="7">
    <location>
        <begin position="24"/>
        <end position="815"/>
    </location>
</feature>
<sequence length="815" mass="91934">MKRTPSAYLAPLLLLLLSPLSLAKDPPAEAPPGVEIQRDLSFLSPDREEKLDLYQPENHTADERLPAVVIIHGGGWTSGDKNRMREYVTGTSLAKEGYLAISINYETRAGKRWPNNLHDCKNAVRWLRKNADTLGVDSDRIGVIGGSAGGHLALMVAYTGDHPKLSPTTPYPGISDKVSACVDMYGITNLLTRQYTEKDGTPNGKLKGHRLFKEEREEAPAKWRNASPVNYINAQTPPTLIFHGTEDATVDRDQSKELHALLQKTGVDSTLRMIEGADHAWPLQTKDFDLRGEMVAFFDKHLKKALVEKATSLRPANNSKKPNVLFISVDDLNDWEGALDGHPQAQTPHMDRLFQQGTLFTNAHCSQAVCTASRNSLLSGLHPSNSGWYSSTTSMRKSYEKVMGDHKMLPQHFRDNGYHTMAVGKVFHQGTSDYKERTKDFWDETGPKYKIPKELLERGDGYGGKHFYPFPKQGSQISRHYGKKYEDGNSLACGPLDRDDMPEGKMFDEIIAEWAVEQLEKEQSEPFFLAVGFVRPHAPFTAPREFFKPYENLEIKVPHIPADEMSDIPLMGKSIAHGRLPGGDHQAVINLSDTYWKEMVTSYLACVSFVDAQIGKVIEALEASPHRENTIIVLWSDHGQHLGEKKHWRKQSLWEESTRVPLFFKAPGTTSPATKSPQVVSLLDIYPTLVELCDLPQAPKLDGESLLPLLKDPSASRETPVLQSWYYGNYAVRSNDWRYIQYRDGSEELYDHRKDPGEHHNLAQDSRYTHIIAEHQKWIPKNGALPAGSDSWKGDKLDRRIEEWKENDSLPDWLK</sequence>
<dbReference type="Gene3D" id="3.40.50.1820">
    <property type="entry name" value="alpha/beta hydrolase"/>
    <property type="match status" value="1"/>
</dbReference>
<comment type="similarity">
    <text evidence="2">Belongs to the sulfatase family.</text>
</comment>
<feature type="domain" description="BD-FAE-like" evidence="9">
    <location>
        <begin position="51"/>
        <end position="261"/>
    </location>
</feature>
<dbReference type="Proteomes" id="UP000644507">
    <property type="component" value="Unassembled WGS sequence"/>
</dbReference>
<dbReference type="GO" id="GO:0004423">
    <property type="term" value="F:iduronate-2-sulfatase activity"/>
    <property type="evidence" value="ECO:0007669"/>
    <property type="project" value="InterPro"/>
</dbReference>